<reference evidence="1 2" key="1">
    <citation type="journal article" date="2019" name="Emerg. Microbes Infect.">
        <title>Comprehensive subspecies identification of 175 nontuberculous mycobacteria species based on 7547 genomic profiles.</title>
        <authorList>
            <person name="Matsumoto Y."/>
            <person name="Kinjo T."/>
            <person name="Motooka D."/>
            <person name="Nabeya D."/>
            <person name="Jung N."/>
            <person name="Uechi K."/>
            <person name="Horii T."/>
            <person name="Iida T."/>
            <person name="Fujita J."/>
            <person name="Nakamura S."/>
        </authorList>
    </citation>
    <scope>NUCLEOTIDE SEQUENCE [LARGE SCALE GENOMIC DNA]</scope>
    <source>
        <strain evidence="1 2">JCM 12603</strain>
    </source>
</reference>
<dbReference type="GO" id="GO:0004601">
    <property type="term" value="F:peroxidase activity"/>
    <property type="evidence" value="ECO:0007669"/>
    <property type="project" value="UniProtKB-KW"/>
</dbReference>
<evidence type="ECO:0000313" key="1">
    <source>
        <dbReference type="EMBL" id="BBX50353.1"/>
    </source>
</evidence>
<organism evidence="1 2">
    <name type="scientific">Mycolicibacterium poriferae</name>
    <dbReference type="NCBI Taxonomy" id="39694"/>
    <lineage>
        <taxon>Bacteria</taxon>
        <taxon>Bacillati</taxon>
        <taxon>Actinomycetota</taxon>
        <taxon>Actinomycetes</taxon>
        <taxon>Mycobacteriales</taxon>
        <taxon>Mycobacteriaceae</taxon>
        <taxon>Mycolicibacterium</taxon>
    </lineage>
</organism>
<gene>
    <name evidence="1" type="ORF">MPOR_13790</name>
</gene>
<dbReference type="Proteomes" id="UP000466785">
    <property type="component" value="Chromosome"/>
</dbReference>
<dbReference type="AlphaFoldDB" id="A0A6N4V8E1"/>
<evidence type="ECO:0000313" key="2">
    <source>
        <dbReference type="Proteomes" id="UP000466785"/>
    </source>
</evidence>
<name>A0A6N4V8E1_9MYCO</name>
<dbReference type="KEGG" id="mpof:MPOR_13790"/>
<keyword evidence="1" id="KW-0575">Peroxidase</keyword>
<dbReference type="EMBL" id="AP022570">
    <property type="protein sequence ID" value="BBX50353.1"/>
    <property type="molecule type" value="Genomic_DNA"/>
</dbReference>
<dbReference type="RefSeq" id="WP_235682471.1">
    <property type="nucleotide sequence ID" value="NZ_AP022570.1"/>
</dbReference>
<keyword evidence="1" id="KW-0560">Oxidoreductase</keyword>
<protein>
    <submittedName>
        <fullName evidence="1">Heme peroxidase</fullName>
    </submittedName>
</protein>
<keyword evidence="2" id="KW-1185">Reference proteome</keyword>
<sequence length="228" mass="24899">MVVAHNQEQLQILVENCGQFRGSKAPRGYPDSLALCIIDSIQSTGVRYSSVRKVVDSYGQYRRTQDADPTTDGARELIATFDELGGPEVWAQQIGNRNKTSTKAGAPLKAEAIRDAAKALTDVDVTTTAELRDAASSESALSRVESAWCGVVAQRSGVTWHYVQMLAGTPGVKPDRMIIRFVADSLALPRSSVTPKFALDIVKAAAESMSMSPSDLDHGIWQYQRRRR</sequence>
<accession>A0A6N4V8E1</accession>
<proteinExistence type="predicted"/>